<dbReference type="InterPro" id="IPR050901">
    <property type="entry name" value="BP-dep_ABC_trans_perm"/>
</dbReference>
<keyword evidence="3 9" id="KW-0813">Transport</keyword>
<accession>A0ABT4D906</accession>
<evidence type="ECO:0000259" key="10">
    <source>
        <dbReference type="PROSITE" id="PS50928"/>
    </source>
</evidence>
<keyword evidence="7 9" id="KW-1133">Transmembrane helix</keyword>
<evidence type="ECO:0000256" key="6">
    <source>
        <dbReference type="ARBA" id="ARBA00022692"/>
    </source>
</evidence>
<dbReference type="CDD" id="cd06261">
    <property type="entry name" value="TM_PBP2"/>
    <property type="match status" value="1"/>
</dbReference>
<feature type="transmembrane region" description="Helical" evidence="9">
    <location>
        <begin position="119"/>
        <end position="138"/>
    </location>
</feature>
<evidence type="ECO:0000313" key="12">
    <source>
        <dbReference type="Proteomes" id="UP001144612"/>
    </source>
</evidence>
<evidence type="ECO:0000256" key="2">
    <source>
        <dbReference type="ARBA" id="ARBA00009047"/>
    </source>
</evidence>
<name>A0ABT4D906_9CLOT</name>
<dbReference type="PANTHER" id="PTHR32243:SF50">
    <property type="entry name" value="MALTOSE_MALTODEXTRIN TRANSPORT SYSTEM PERMEASE PROTEIN MALG"/>
    <property type="match status" value="1"/>
</dbReference>
<proteinExistence type="inferred from homology"/>
<evidence type="ECO:0000256" key="1">
    <source>
        <dbReference type="ARBA" id="ARBA00004651"/>
    </source>
</evidence>
<evidence type="ECO:0000256" key="3">
    <source>
        <dbReference type="ARBA" id="ARBA00022448"/>
    </source>
</evidence>
<feature type="transmembrane region" description="Helical" evidence="9">
    <location>
        <begin position="20"/>
        <end position="41"/>
    </location>
</feature>
<keyword evidence="12" id="KW-1185">Reference proteome</keyword>
<evidence type="ECO:0000256" key="7">
    <source>
        <dbReference type="ARBA" id="ARBA00022989"/>
    </source>
</evidence>
<dbReference type="RefSeq" id="WP_268061061.1">
    <property type="nucleotide sequence ID" value="NZ_JAPQFJ010000007.1"/>
</dbReference>
<evidence type="ECO:0000256" key="4">
    <source>
        <dbReference type="ARBA" id="ARBA00022475"/>
    </source>
</evidence>
<organism evidence="11 12">
    <name type="scientific">Clostridium brassicae</name>
    <dbReference type="NCBI Taxonomy" id="2999072"/>
    <lineage>
        <taxon>Bacteria</taxon>
        <taxon>Bacillati</taxon>
        <taxon>Bacillota</taxon>
        <taxon>Clostridia</taxon>
        <taxon>Eubacteriales</taxon>
        <taxon>Clostridiaceae</taxon>
        <taxon>Clostridium</taxon>
    </lineage>
</organism>
<dbReference type="SUPFAM" id="SSF161098">
    <property type="entry name" value="MetI-like"/>
    <property type="match status" value="1"/>
</dbReference>
<feature type="domain" description="ABC transmembrane type-1" evidence="10">
    <location>
        <begin position="82"/>
        <end position="274"/>
    </location>
</feature>
<comment type="subcellular location">
    <subcellularLocation>
        <location evidence="1 9">Cell membrane</location>
        <topology evidence="1 9">Multi-pass membrane protein</topology>
    </subcellularLocation>
</comment>
<dbReference type="Pfam" id="PF00528">
    <property type="entry name" value="BPD_transp_1"/>
    <property type="match status" value="1"/>
</dbReference>
<evidence type="ECO:0000313" key="11">
    <source>
        <dbReference type="EMBL" id="MCY6958643.1"/>
    </source>
</evidence>
<keyword evidence="6 9" id="KW-0812">Transmembrane</keyword>
<dbReference type="Proteomes" id="UP001144612">
    <property type="component" value="Unassembled WGS sequence"/>
</dbReference>
<dbReference type="InterPro" id="IPR035906">
    <property type="entry name" value="MetI-like_sf"/>
</dbReference>
<keyword evidence="4" id="KW-1003">Cell membrane</keyword>
<keyword evidence="5" id="KW-0762">Sugar transport</keyword>
<comment type="similarity">
    <text evidence="2">Belongs to the binding-protein-dependent transport system permease family. MalFG subfamily.</text>
</comment>
<evidence type="ECO:0000256" key="8">
    <source>
        <dbReference type="ARBA" id="ARBA00023136"/>
    </source>
</evidence>
<dbReference type="PROSITE" id="PS50928">
    <property type="entry name" value="ABC_TM1"/>
    <property type="match status" value="1"/>
</dbReference>
<gene>
    <name evidence="11" type="ORF">OW729_08505</name>
</gene>
<dbReference type="Gene3D" id="1.10.3720.10">
    <property type="entry name" value="MetI-like"/>
    <property type="match status" value="1"/>
</dbReference>
<protein>
    <submittedName>
        <fullName evidence="11">Sugar ABC transporter permease</fullName>
    </submittedName>
</protein>
<evidence type="ECO:0000256" key="9">
    <source>
        <dbReference type="RuleBase" id="RU363032"/>
    </source>
</evidence>
<feature type="transmembrane region" description="Helical" evidence="9">
    <location>
        <begin position="86"/>
        <end position="107"/>
    </location>
</feature>
<comment type="caution">
    <text evidence="11">The sequence shown here is derived from an EMBL/GenBank/DDBJ whole genome shotgun (WGS) entry which is preliminary data.</text>
</comment>
<sequence length="289" mass="31959">MESEVKKSSRKKRFNRIDHFFTHIVLIIITIITLIPIWWIVTTSVDGKAVGLSASSIKLFPQSFSLKNYVQVFNNPNFLTWVKNSIIFSVVTTLIVMSLVSLGAYAYSRFNFPGKKAGMMFFLIVMMLPITTALLPQYLLMLKLNLVGKYIGIILIYTAGNMTFGIWNLKGYFDTVPKSLEEAAIVDGASKAQVFTQIILPLAAPAIAVTSLIVFTAVWTEFATAFMFVKSSSQYTLAMGLYNWASDANNIPYPLFCAGSMVVAAPISILFMVFQKYIVSGLTVGGVKG</sequence>
<evidence type="ECO:0000256" key="5">
    <source>
        <dbReference type="ARBA" id="ARBA00022597"/>
    </source>
</evidence>
<dbReference type="PANTHER" id="PTHR32243">
    <property type="entry name" value="MALTOSE TRANSPORT SYSTEM PERMEASE-RELATED"/>
    <property type="match status" value="1"/>
</dbReference>
<reference evidence="11" key="1">
    <citation type="submission" date="2022-12" db="EMBL/GenBank/DDBJ databases">
        <title>Clostridium sp. nov., isolated from industrial wastewater.</title>
        <authorList>
            <person name="Jiayan W."/>
        </authorList>
    </citation>
    <scope>NUCLEOTIDE SEQUENCE</scope>
    <source>
        <strain evidence="11">ZC22-4</strain>
    </source>
</reference>
<feature type="transmembrane region" description="Helical" evidence="9">
    <location>
        <begin position="198"/>
        <end position="219"/>
    </location>
</feature>
<dbReference type="EMBL" id="JAPQFJ010000007">
    <property type="protein sequence ID" value="MCY6958643.1"/>
    <property type="molecule type" value="Genomic_DNA"/>
</dbReference>
<feature type="transmembrane region" description="Helical" evidence="9">
    <location>
        <begin position="150"/>
        <end position="169"/>
    </location>
</feature>
<keyword evidence="8 9" id="KW-0472">Membrane</keyword>
<feature type="transmembrane region" description="Helical" evidence="9">
    <location>
        <begin position="251"/>
        <end position="274"/>
    </location>
</feature>
<dbReference type="InterPro" id="IPR000515">
    <property type="entry name" value="MetI-like"/>
</dbReference>